<proteinExistence type="predicted"/>
<gene>
    <name evidence="2" type="ORF">OH76DRAFT_1474529</name>
</gene>
<protein>
    <recommendedName>
        <fullName evidence="4">Heterokaryon incompatibility domain-containing protein</fullName>
    </recommendedName>
</protein>
<evidence type="ECO:0008006" key="4">
    <source>
        <dbReference type="Google" id="ProtNLM"/>
    </source>
</evidence>
<dbReference type="EMBL" id="KZ857454">
    <property type="protein sequence ID" value="RDX44112.1"/>
    <property type="molecule type" value="Genomic_DNA"/>
</dbReference>
<dbReference type="Proteomes" id="UP000256964">
    <property type="component" value="Unassembled WGS sequence"/>
</dbReference>
<evidence type="ECO:0000313" key="3">
    <source>
        <dbReference type="Proteomes" id="UP000256964"/>
    </source>
</evidence>
<organism evidence="2 3">
    <name type="scientific">Lentinus brumalis</name>
    <dbReference type="NCBI Taxonomy" id="2498619"/>
    <lineage>
        <taxon>Eukaryota</taxon>
        <taxon>Fungi</taxon>
        <taxon>Dikarya</taxon>
        <taxon>Basidiomycota</taxon>
        <taxon>Agaricomycotina</taxon>
        <taxon>Agaricomycetes</taxon>
        <taxon>Polyporales</taxon>
        <taxon>Polyporaceae</taxon>
        <taxon>Lentinus</taxon>
    </lineage>
</organism>
<sequence>MAEPCLIDISMCQHGTTITHPPSLPLPDHDSLFFVDCQAFLDPLSPRLVVKLSASSHPPAYSVISHPGLAVIAQRDGPDPALLHNSIWVDIPRYGRVVISFDLLRIACRMSVDRGCKQLWIDVLCMYQEWHAKNAEAQEHYSLRRHNIYWDAQLCLIFPSGLRHLSRINEMTQYCRNDHFLVETRLTHPHPMRPVVVVLRWDPEALGIESSSSESWTLVVNSIGMTDDVVCYEHTQDEDPASPHNYIPLAFDVLLRGSTQGISLRPGEPLRHNQRSYRLKPRVFGDVEQAPHRELIESLWQVYSTHSKQKAIECAFKKALVFGYSSISHFAVDVYAAIIGVDSPSEPLPSRYAPTQAASFKTIVHLLRALHPLEPCLDSFRAVAGSRPYPRYMWPRCLQSMPWANARKYLAGDLPLTPVGSTMWSFDAQSWHKTDSHGADTSSHCLPPTSGGSDLQPAAASDTSLDVFGKWVLISLDSSIPPHAVRKGGAPRDHC</sequence>
<evidence type="ECO:0000313" key="2">
    <source>
        <dbReference type="EMBL" id="RDX44112.1"/>
    </source>
</evidence>
<feature type="region of interest" description="Disordered" evidence="1">
    <location>
        <begin position="435"/>
        <end position="458"/>
    </location>
</feature>
<keyword evidence="3" id="KW-1185">Reference proteome</keyword>
<reference evidence="2 3" key="1">
    <citation type="journal article" date="2018" name="Biotechnol. Biofuels">
        <title>Integrative visual omics of the white-rot fungus Polyporus brumalis exposes the biotechnological potential of its oxidative enzymes for delignifying raw plant biomass.</title>
        <authorList>
            <person name="Miyauchi S."/>
            <person name="Rancon A."/>
            <person name="Drula E."/>
            <person name="Hage H."/>
            <person name="Chaduli D."/>
            <person name="Favel A."/>
            <person name="Grisel S."/>
            <person name="Henrissat B."/>
            <person name="Herpoel-Gimbert I."/>
            <person name="Ruiz-Duenas F.J."/>
            <person name="Chevret D."/>
            <person name="Hainaut M."/>
            <person name="Lin J."/>
            <person name="Wang M."/>
            <person name="Pangilinan J."/>
            <person name="Lipzen A."/>
            <person name="Lesage-Meessen L."/>
            <person name="Navarro D."/>
            <person name="Riley R."/>
            <person name="Grigoriev I.V."/>
            <person name="Zhou S."/>
            <person name="Raouche S."/>
            <person name="Rosso M.N."/>
        </authorList>
    </citation>
    <scope>NUCLEOTIDE SEQUENCE [LARGE SCALE GENOMIC DNA]</scope>
    <source>
        <strain evidence="2 3">BRFM 1820</strain>
    </source>
</reference>
<dbReference type="AlphaFoldDB" id="A0A371CV09"/>
<name>A0A371CV09_9APHY</name>
<evidence type="ECO:0000256" key="1">
    <source>
        <dbReference type="SAM" id="MobiDB-lite"/>
    </source>
</evidence>
<accession>A0A371CV09</accession>